<proteinExistence type="predicted"/>
<dbReference type="SUPFAM" id="SSF89919">
    <property type="entry name" value="Ribosome-binding factor A, RbfA"/>
    <property type="match status" value="1"/>
</dbReference>
<protein>
    <recommendedName>
        <fullName evidence="4">Ribosome-binding factor A</fullName>
    </recommendedName>
</protein>
<dbReference type="STRING" id="1798500.A3C21_02655"/>
<dbReference type="GO" id="GO:0006364">
    <property type="term" value="P:rRNA processing"/>
    <property type="evidence" value="ECO:0007669"/>
    <property type="project" value="InterPro"/>
</dbReference>
<dbReference type="Gene3D" id="3.30.300.20">
    <property type="match status" value="1"/>
</dbReference>
<keyword evidence="1" id="KW-0690">Ribosome biogenesis</keyword>
<gene>
    <name evidence="2" type="ORF">A3C21_02655</name>
</gene>
<dbReference type="EMBL" id="MFLN01000014">
    <property type="protein sequence ID" value="OGG67342.1"/>
    <property type="molecule type" value="Genomic_DNA"/>
</dbReference>
<comment type="caution">
    <text evidence="2">The sequence shown here is derived from an EMBL/GenBank/DDBJ whole genome shotgun (WGS) entry which is preliminary data.</text>
</comment>
<organism evidence="2 3">
    <name type="scientific">Candidatus Kaiserbacteria bacterium RIFCSPHIGHO2_02_FULL_59_21</name>
    <dbReference type="NCBI Taxonomy" id="1798500"/>
    <lineage>
        <taxon>Bacteria</taxon>
        <taxon>Candidatus Kaiseribacteriota</taxon>
    </lineage>
</organism>
<sequence length="113" mass="13052">MADRRHIRVAESLAHMAGLFFAREAANPSVSGLITVTRAELTDDFKNAAVFLSVLPHTKEEEALKLAKRARSDFRDYVKKHSRLNPVPTIDFELDYGEKNRQRVDELTRRNKW</sequence>
<evidence type="ECO:0008006" key="4">
    <source>
        <dbReference type="Google" id="ProtNLM"/>
    </source>
</evidence>
<dbReference type="Proteomes" id="UP000178572">
    <property type="component" value="Unassembled WGS sequence"/>
</dbReference>
<reference evidence="2 3" key="1">
    <citation type="journal article" date="2016" name="Nat. Commun.">
        <title>Thousands of microbial genomes shed light on interconnected biogeochemical processes in an aquifer system.</title>
        <authorList>
            <person name="Anantharaman K."/>
            <person name="Brown C.T."/>
            <person name="Hug L.A."/>
            <person name="Sharon I."/>
            <person name="Castelle C.J."/>
            <person name="Probst A.J."/>
            <person name="Thomas B.C."/>
            <person name="Singh A."/>
            <person name="Wilkins M.J."/>
            <person name="Karaoz U."/>
            <person name="Brodie E.L."/>
            <person name="Williams K.H."/>
            <person name="Hubbard S.S."/>
            <person name="Banfield J.F."/>
        </authorList>
    </citation>
    <scope>NUCLEOTIDE SEQUENCE [LARGE SCALE GENOMIC DNA]</scope>
</reference>
<dbReference type="InterPro" id="IPR015946">
    <property type="entry name" value="KH_dom-like_a/b"/>
</dbReference>
<evidence type="ECO:0000313" key="3">
    <source>
        <dbReference type="Proteomes" id="UP000178572"/>
    </source>
</evidence>
<dbReference type="InterPro" id="IPR000238">
    <property type="entry name" value="RbfA"/>
</dbReference>
<evidence type="ECO:0000256" key="1">
    <source>
        <dbReference type="ARBA" id="ARBA00022517"/>
    </source>
</evidence>
<dbReference type="AlphaFoldDB" id="A0A1F6E278"/>
<accession>A0A1F6E278</accession>
<dbReference type="Pfam" id="PF02033">
    <property type="entry name" value="RBFA"/>
    <property type="match status" value="1"/>
</dbReference>
<evidence type="ECO:0000313" key="2">
    <source>
        <dbReference type="EMBL" id="OGG67342.1"/>
    </source>
</evidence>
<dbReference type="InterPro" id="IPR023799">
    <property type="entry name" value="RbfA_dom_sf"/>
</dbReference>
<name>A0A1F6E278_9BACT</name>